<evidence type="ECO:0000313" key="6">
    <source>
        <dbReference type="Proteomes" id="UP000037069"/>
    </source>
</evidence>
<comment type="caution">
    <text evidence="5">The sequence shown here is derived from an EMBL/GenBank/DDBJ whole genome shotgun (WGS) entry which is preliminary data.</text>
</comment>
<evidence type="ECO:0000313" key="5">
    <source>
        <dbReference type="EMBL" id="KNC25113.1"/>
    </source>
</evidence>
<dbReference type="PROSITE" id="PS50089">
    <property type="entry name" value="ZF_RING_2"/>
    <property type="match status" value="1"/>
</dbReference>
<dbReference type="PANTHER" id="PTHR31649">
    <property type="entry name" value="AGAP009604-PA"/>
    <property type="match status" value="1"/>
</dbReference>
<dbReference type="SMART" id="SM00696">
    <property type="entry name" value="DM9"/>
    <property type="match status" value="2"/>
</dbReference>
<dbReference type="OrthoDB" id="1925699at2759"/>
<keyword evidence="6" id="KW-1185">Reference proteome</keyword>
<evidence type="ECO:0000259" key="4">
    <source>
        <dbReference type="PROSITE" id="PS50089"/>
    </source>
</evidence>
<dbReference type="PANTHER" id="PTHR31649:SF10">
    <property type="entry name" value="IP19903P-RELATED"/>
    <property type="match status" value="1"/>
</dbReference>
<dbReference type="SMART" id="SM00184">
    <property type="entry name" value="RING"/>
    <property type="match status" value="1"/>
</dbReference>
<dbReference type="AlphaFoldDB" id="A0A0L0BYJ4"/>
<keyword evidence="1 3" id="KW-0479">Metal-binding</keyword>
<evidence type="ECO:0000256" key="2">
    <source>
        <dbReference type="ARBA" id="ARBA00022833"/>
    </source>
</evidence>
<protein>
    <recommendedName>
        <fullName evidence="4">RING-type domain-containing protein</fullName>
    </recommendedName>
</protein>
<evidence type="ECO:0000256" key="3">
    <source>
        <dbReference type="PROSITE-ProRule" id="PRU00175"/>
    </source>
</evidence>
<evidence type="ECO:0000256" key="1">
    <source>
        <dbReference type="ARBA" id="ARBA00022771"/>
    </source>
</evidence>
<gene>
    <name evidence="5" type="ORF">FF38_07822</name>
</gene>
<proteinExistence type="predicted"/>
<dbReference type="Pfam" id="PF13639">
    <property type="entry name" value="zf-RING_2"/>
    <property type="match status" value="1"/>
</dbReference>
<dbReference type="STRING" id="7375.A0A0L0BYJ4"/>
<feature type="domain" description="RING-type" evidence="4">
    <location>
        <begin position="25"/>
        <end position="67"/>
    </location>
</feature>
<dbReference type="GO" id="GO:0008270">
    <property type="term" value="F:zinc ion binding"/>
    <property type="evidence" value="ECO:0007669"/>
    <property type="project" value="UniProtKB-KW"/>
</dbReference>
<organism evidence="5 6">
    <name type="scientific">Lucilia cuprina</name>
    <name type="common">Green bottle fly</name>
    <name type="synonym">Australian sheep blowfly</name>
    <dbReference type="NCBI Taxonomy" id="7375"/>
    <lineage>
        <taxon>Eukaryota</taxon>
        <taxon>Metazoa</taxon>
        <taxon>Ecdysozoa</taxon>
        <taxon>Arthropoda</taxon>
        <taxon>Hexapoda</taxon>
        <taxon>Insecta</taxon>
        <taxon>Pterygota</taxon>
        <taxon>Neoptera</taxon>
        <taxon>Endopterygota</taxon>
        <taxon>Diptera</taxon>
        <taxon>Brachycera</taxon>
        <taxon>Muscomorpha</taxon>
        <taxon>Oestroidea</taxon>
        <taxon>Calliphoridae</taxon>
        <taxon>Luciliinae</taxon>
        <taxon>Lucilia</taxon>
    </lineage>
</organism>
<dbReference type="OMA" id="PWNCSAH"/>
<dbReference type="Gene3D" id="3.30.40.10">
    <property type="entry name" value="Zinc/RING finger domain, C3HC4 (zinc finger)"/>
    <property type="match status" value="1"/>
</dbReference>
<name>A0A0L0BYJ4_LUCCU</name>
<keyword evidence="2" id="KW-0862">Zinc</keyword>
<accession>A0A0L0BYJ4</accession>
<keyword evidence="1 3" id="KW-0863">Zinc-finger</keyword>
<dbReference type="InterPro" id="IPR006616">
    <property type="entry name" value="DM9_repeat"/>
</dbReference>
<sequence>MEEKNKEDNVESKVTSLQSSLNVMCAICSEFFKSSDIIYSTSKCGHVFHRQCLFRWLTRSNTCPQCRASVHKHNVHRLYLNFSEPTAMDEIDAEPIKSFEWLYVDEGITAEEIAQFGFLLGLDKESDPLFAARVYLEDDLLPACYVPKLKGAYAAWNCESHFLTEGIELLHINNDNAEYKWLPSSNGEIPTNALASGYAETGETLYTARYVHNDRMRYGKLHPSHGCAYIPYKGKELNNKNYEVLVRIPKDSV</sequence>
<reference evidence="5 6" key="1">
    <citation type="journal article" date="2015" name="Nat. Commun.">
        <title>Lucilia cuprina genome unlocks parasitic fly biology to underpin future interventions.</title>
        <authorList>
            <person name="Anstead C.A."/>
            <person name="Korhonen P.K."/>
            <person name="Young N.D."/>
            <person name="Hall R.S."/>
            <person name="Jex A.R."/>
            <person name="Murali S.C."/>
            <person name="Hughes D.S."/>
            <person name="Lee S.F."/>
            <person name="Perry T."/>
            <person name="Stroehlein A.J."/>
            <person name="Ansell B.R."/>
            <person name="Breugelmans B."/>
            <person name="Hofmann A."/>
            <person name="Qu J."/>
            <person name="Dugan S."/>
            <person name="Lee S.L."/>
            <person name="Chao H."/>
            <person name="Dinh H."/>
            <person name="Han Y."/>
            <person name="Doddapaneni H.V."/>
            <person name="Worley K.C."/>
            <person name="Muzny D.M."/>
            <person name="Ioannidis P."/>
            <person name="Waterhouse R.M."/>
            <person name="Zdobnov E.M."/>
            <person name="James P.J."/>
            <person name="Bagnall N.H."/>
            <person name="Kotze A.C."/>
            <person name="Gibbs R.A."/>
            <person name="Richards S."/>
            <person name="Batterham P."/>
            <person name="Gasser R.B."/>
        </authorList>
    </citation>
    <scope>NUCLEOTIDE SEQUENCE [LARGE SCALE GENOMIC DNA]</scope>
    <source>
        <strain evidence="5 6">LS</strain>
        <tissue evidence="5">Full body</tissue>
    </source>
</reference>
<dbReference type="Proteomes" id="UP000037069">
    <property type="component" value="Unassembled WGS sequence"/>
</dbReference>
<dbReference type="Pfam" id="PF11901">
    <property type="entry name" value="DM9"/>
    <property type="match status" value="1"/>
</dbReference>
<dbReference type="EMBL" id="JRES01001157">
    <property type="protein sequence ID" value="KNC25113.1"/>
    <property type="molecule type" value="Genomic_DNA"/>
</dbReference>
<dbReference type="InterPro" id="IPR001841">
    <property type="entry name" value="Znf_RING"/>
</dbReference>
<dbReference type="InterPro" id="IPR013083">
    <property type="entry name" value="Znf_RING/FYVE/PHD"/>
</dbReference>
<dbReference type="SUPFAM" id="SSF57850">
    <property type="entry name" value="RING/U-box"/>
    <property type="match status" value="1"/>
</dbReference>